<keyword evidence="4" id="KW-1185">Reference proteome</keyword>
<dbReference type="PANTHER" id="PTHR13420:SF7">
    <property type="entry name" value="UPF0235 PROTEIN C15ORF40"/>
    <property type="match status" value="1"/>
</dbReference>
<dbReference type="Proteomes" id="UP001595962">
    <property type="component" value="Unassembled WGS sequence"/>
</dbReference>
<reference evidence="4" key="1">
    <citation type="journal article" date="2019" name="Int. J. Syst. Evol. Microbiol.">
        <title>The Global Catalogue of Microorganisms (GCM) 10K type strain sequencing project: providing services to taxonomists for standard genome sequencing and annotation.</title>
        <authorList>
            <consortium name="The Broad Institute Genomics Platform"/>
            <consortium name="The Broad Institute Genome Sequencing Center for Infectious Disease"/>
            <person name="Wu L."/>
            <person name="Ma J."/>
        </authorList>
    </citation>
    <scope>NUCLEOTIDE SEQUENCE [LARGE SCALE GENOMIC DNA]</scope>
    <source>
        <strain evidence="4">DT28</strain>
    </source>
</reference>
<evidence type="ECO:0000256" key="2">
    <source>
        <dbReference type="HAMAP-Rule" id="MF_00634"/>
    </source>
</evidence>
<gene>
    <name evidence="3" type="ORF">ACFO3I_06070</name>
</gene>
<organism evidence="3 4">
    <name type="scientific">Rheinheimera marina</name>
    <dbReference type="NCBI Taxonomy" id="1774958"/>
    <lineage>
        <taxon>Bacteria</taxon>
        <taxon>Pseudomonadati</taxon>
        <taxon>Pseudomonadota</taxon>
        <taxon>Gammaproteobacteria</taxon>
        <taxon>Chromatiales</taxon>
        <taxon>Chromatiaceae</taxon>
        <taxon>Rheinheimera</taxon>
    </lineage>
</organism>
<protein>
    <recommendedName>
        <fullName evidence="2">UPF0235 protein ACFO3I_06070</fullName>
    </recommendedName>
</protein>
<comment type="similarity">
    <text evidence="1 2">Belongs to the UPF0235 family.</text>
</comment>
<dbReference type="PANTHER" id="PTHR13420">
    <property type="entry name" value="UPF0235 PROTEIN C15ORF40"/>
    <property type="match status" value="1"/>
</dbReference>
<dbReference type="HAMAP" id="MF_00634">
    <property type="entry name" value="UPF0235"/>
    <property type="match status" value="1"/>
</dbReference>
<dbReference type="SMART" id="SM01152">
    <property type="entry name" value="DUF167"/>
    <property type="match status" value="1"/>
</dbReference>
<accession>A0ABV9JK26</accession>
<proteinExistence type="inferred from homology"/>
<comment type="caution">
    <text evidence="3">The sequence shown here is derived from an EMBL/GenBank/DDBJ whole genome shotgun (WGS) entry which is preliminary data.</text>
</comment>
<dbReference type="NCBIfam" id="TIGR00251">
    <property type="entry name" value="DUF167 family protein"/>
    <property type="match status" value="1"/>
</dbReference>
<dbReference type="InterPro" id="IPR003746">
    <property type="entry name" value="DUF167"/>
</dbReference>
<dbReference type="EMBL" id="JBHSGB010000006">
    <property type="protein sequence ID" value="MFC4654583.1"/>
    <property type="molecule type" value="Genomic_DNA"/>
</dbReference>
<dbReference type="SUPFAM" id="SSF69786">
    <property type="entry name" value="YggU-like"/>
    <property type="match status" value="1"/>
</dbReference>
<dbReference type="Pfam" id="PF02594">
    <property type="entry name" value="DUF167"/>
    <property type="match status" value="1"/>
</dbReference>
<dbReference type="Gene3D" id="3.30.1200.10">
    <property type="entry name" value="YggU-like"/>
    <property type="match status" value="1"/>
</dbReference>
<evidence type="ECO:0000256" key="1">
    <source>
        <dbReference type="ARBA" id="ARBA00010364"/>
    </source>
</evidence>
<evidence type="ECO:0000313" key="3">
    <source>
        <dbReference type="EMBL" id="MFC4654583.1"/>
    </source>
</evidence>
<sequence length="97" mass="10779">MLKPLPGGGYELRLYIQPGASRDQLVGLHDGAIKIAIKAPPVDGKANAYLQQLLADWFGVRKNQLQLIRGELNRQKTWHVSPPCQLPAEFSPYLESS</sequence>
<dbReference type="InterPro" id="IPR036591">
    <property type="entry name" value="YggU-like_sf"/>
</dbReference>
<dbReference type="RefSeq" id="WP_377332573.1">
    <property type="nucleotide sequence ID" value="NZ_JBHSGB010000006.1"/>
</dbReference>
<evidence type="ECO:0000313" key="4">
    <source>
        <dbReference type="Proteomes" id="UP001595962"/>
    </source>
</evidence>
<name>A0ABV9JK26_9GAMM</name>